<evidence type="ECO:0000313" key="3">
    <source>
        <dbReference type="EMBL" id="MBD3934516.1"/>
    </source>
</evidence>
<keyword evidence="2" id="KW-0732">Signal</keyword>
<dbReference type="RefSeq" id="WP_191211812.1">
    <property type="nucleotide sequence ID" value="NZ_BAABKL010000050.1"/>
</dbReference>
<proteinExistence type="predicted"/>
<name>A0A927IFK2_9ACTN</name>
<keyword evidence="4" id="KW-1185">Reference proteome</keyword>
<dbReference type="Proteomes" id="UP000632289">
    <property type="component" value="Unassembled WGS sequence"/>
</dbReference>
<dbReference type="AlphaFoldDB" id="A0A927IFK2"/>
<feature type="region of interest" description="Disordered" evidence="1">
    <location>
        <begin position="160"/>
        <end position="200"/>
    </location>
</feature>
<evidence type="ECO:0000256" key="2">
    <source>
        <dbReference type="SAM" id="SignalP"/>
    </source>
</evidence>
<sequence length="200" mass="20972">MTLLRRRLPLLLAPLVLVACGSEPADVPDQGELDRRIEIMGSAPDLVYLTEAEGYTLARQSVGVYGAEGFSASYVAQESGAVFQLTVDHGDLDCADPALVDGSSGAEVTCEEDGGLLYRSTPDGHEYARAEDGHVVRVGSARDEATRETLRQAADAAHRAQGAELDEILPPLSDAPAPVERGDLPEHGDGAPQDPPGVSG</sequence>
<comment type="caution">
    <text evidence="3">The sequence shown here is derived from an EMBL/GenBank/DDBJ whole genome shotgun (WGS) entry which is preliminary data.</text>
</comment>
<organism evidence="3 4">
    <name type="scientific">Streptomyces chumphonensis</name>
    <dbReference type="NCBI Taxonomy" id="1214925"/>
    <lineage>
        <taxon>Bacteria</taxon>
        <taxon>Bacillati</taxon>
        <taxon>Actinomycetota</taxon>
        <taxon>Actinomycetes</taxon>
        <taxon>Kitasatosporales</taxon>
        <taxon>Streptomycetaceae</taxon>
        <taxon>Streptomyces</taxon>
    </lineage>
</organism>
<feature type="compositionally biased region" description="Basic and acidic residues" evidence="1">
    <location>
        <begin position="180"/>
        <end position="189"/>
    </location>
</feature>
<evidence type="ECO:0000313" key="4">
    <source>
        <dbReference type="Proteomes" id="UP000632289"/>
    </source>
</evidence>
<protein>
    <recommendedName>
        <fullName evidence="5">Membrane lipoprotein</fullName>
    </recommendedName>
</protein>
<accession>A0A927IFK2</accession>
<dbReference type="PROSITE" id="PS51257">
    <property type="entry name" value="PROKAR_LIPOPROTEIN"/>
    <property type="match status" value="1"/>
</dbReference>
<evidence type="ECO:0000256" key="1">
    <source>
        <dbReference type="SAM" id="MobiDB-lite"/>
    </source>
</evidence>
<reference evidence="3" key="1">
    <citation type="submission" date="2020-09" db="EMBL/GenBank/DDBJ databases">
        <title>Secondary metabolite and genome analysis of marine Streptomyces chumphonensis KK1-2T.</title>
        <authorList>
            <person name="Phongsopitanun W."/>
            <person name="Kanchanasin P."/>
            <person name="Pittayakhajonwut P."/>
            <person name="Suwanborirux K."/>
            <person name="Tanasupawat S."/>
        </authorList>
    </citation>
    <scope>NUCLEOTIDE SEQUENCE</scope>
    <source>
        <strain evidence="3">KK1-2</strain>
    </source>
</reference>
<feature type="signal peptide" evidence="2">
    <location>
        <begin position="1"/>
        <end position="25"/>
    </location>
</feature>
<feature type="chain" id="PRO_5038561400" description="Membrane lipoprotein" evidence="2">
    <location>
        <begin position="26"/>
        <end position="200"/>
    </location>
</feature>
<gene>
    <name evidence="3" type="ORF">IF129_23495</name>
</gene>
<dbReference type="EMBL" id="JACXYU010000017">
    <property type="protein sequence ID" value="MBD3934516.1"/>
    <property type="molecule type" value="Genomic_DNA"/>
</dbReference>
<evidence type="ECO:0008006" key="5">
    <source>
        <dbReference type="Google" id="ProtNLM"/>
    </source>
</evidence>